<keyword evidence="2" id="KW-1185">Reference proteome</keyword>
<accession>A0A562HZE6</accession>
<dbReference type="PIRSF" id="PIRSF000709">
    <property type="entry name" value="6PFK_2-Ptase"/>
    <property type="match status" value="1"/>
</dbReference>
<evidence type="ECO:0000313" key="1">
    <source>
        <dbReference type="EMBL" id="TWH63924.1"/>
    </source>
</evidence>
<dbReference type="PANTHER" id="PTHR48100:SF1">
    <property type="entry name" value="HISTIDINE PHOSPHATASE FAMILY PROTEIN-RELATED"/>
    <property type="match status" value="1"/>
</dbReference>
<dbReference type="InterPro" id="IPR013078">
    <property type="entry name" value="His_Pase_superF_clade-1"/>
</dbReference>
<dbReference type="EMBL" id="VLKG01000016">
    <property type="protein sequence ID" value="TWH63924.1"/>
    <property type="molecule type" value="Genomic_DNA"/>
</dbReference>
<dbReference type="InterPro" id="IPR029033">
    <property type="entry name" value="His_PPase_superfam"/>
</dbReference>
<dbReference type="SUPFAM" id="SSF53254">
    <property type="entry name" value="Phosphoglycerate mutase-like"/>
    <property type="match status" value="1"/>
</dbReference>
<dbReference type="CDD" id="cd07067">
    <property type="entry name" value="HP_PGM_like"/>
    <property type="match status" value="1"/>
</dbReference>
<dbReference type="OrthoDB" id="9783269at2"/>
<dbReference type="Proteomes" id="UP000319627">
    <property type="component" value="Unassembled WGS sequence"/>
</dbReference>
<reference evidence="1 2" key="1">
    <citation type="submission" date="2019-07" db="EMBL/GenBank/DDBJ databases">
        <title>Genomic Encyclopedia of Type Strains, Phase I: the one thousand microbial genomes (KMG-I) project.</title>
        <authorList>
            <person name="Kyrpides N."/>
        </authorList>
    </citation>
    <scope>NUCLEOTIDE SEQUENCE [LARGE SCALE GENOMIC DNA]</scope>
    <source>
        <strain evidence="1 2">DSM 375</strain>
    </source>
</reference>
<comment type="caution">
    <text evidence="1">The sequence shown here is derived from an EMBL/GenBank/DDBJ whole genome shotgun (WGS) entry which is preliminary data.</text>
</comment>
<organism evidence="1 2">
    <name type="scientific">Azomonas agilis</name>
    <dbReference type="NCBI Taxonomy" id="116849"/>
    <lineage>
        <taxon>Bacteria</taxon>
        <taxon>Pseudomonadati</taxon>
        <taxon>Pseudomonadota</taxon>
        <taxon>Gammaproteobacteria</taxon>
        <taxon>Pseudomonadales</taxon>
        <taxon>Pseudomonadaceae</taxon>
        <taxon>Azomonas</taxon>
    </lineage>
</organism>
<dbReference type="GO" id="GO:0016791">
    <property type="term" value="F:phosphatase activity"/>
    <property type="evidence" value="ECO:0007669"/>
    <property type="project" value="TreeGrafter"/>
</dbReference>
<sequence>MSLSISLLRHGETTHGGFRGRLDDPLTELGWQQMQQAVQGTMGWTHILSSPLQRCRLFAEYLAVELELPLQIEADLRELSFGAWEGRTAAELMATDAEALGQFWADPYAFTPPQAEPMQDFALRLQRLMQRLPQSYVDASLLIVTHGGVMRYLLAEAQGLPKQQLLQIEVPHAALRPLHWPDQR</sequence>
<dbReference type="PANTHER" id="PTHR48100">
    <property type="entry name" value="BROAD-SPECIFICITY PHOSPHATASE YOR283W-RELATED"/>
    <property type="match status" value="1"/>
</dbReference>
<proteinExistence type="predicted"/>
<dbReference type="AlphaFoldDB" id="A0A562HZE6"/>
<dbReference type="InterPro" id="IPR050275">
    <property type="entry name" value="PGM_Phosphatase"/>
</dbReference>
<name>A0A562HZE6_9GAMM</name>
<dbReference type="Gene3D" id="3.40.50.1240">
    <property type="entry name" value="Phosphoglycerate mutase-like"/>
    <property type="match status" value="1"/>
</dbReference>
<dbReference type="SMART" id="SM00855">
    <property type="entry name" value="PGAM"/>
    <property type="match status" value="1"/>
</dbReference>
<dbReference type="Pfam" id="PF00300">
    <property type="entry name" value="His_Phos_1"/>
    <property type="match status" value="1"/>
</dbReference>
<gene>
    <name evidence="1" type="ORF">LX59_02988</name>
</gene>
<dbReference type="RefSeq" id="WP_144573255.1">
    <property type="nucleotide sequence ID" value="NZ_VLKG01000016.1"/>
</dbReference>
<protein>
    <submittedName>
        <fullName evidence="1">Alpha-ribazole phosphatase</fullName>
    </submittedName>
</protein>
<evidence type="ECO:0000313" key="2">
    <source>
        <dbReference type="Proteomes" id="UP000319627"/>
    </source>
</evidence>
<dbReference type="GO" id="GO:0005737">
    <property type="term" value="C:cytoplasm"/>
    <property type="evidence" value="ECO:0007669"/>
    <property type="project" value="TreeGrafter"/>
</dbReference>